<evidence type="ECO:0000313" key="3">
    <source>
        <dbReference type="Proteomes" id="UP000602284"/>
    </source>
</evidence>
<feature type="transmembrane region" description="Helical" evidence="1">
    <location>
        <begin position="144"/>
        <end position="165"/>
    </location>
</feature>
<dbReference type="RefSeq" id="WP_201633424.1">
    <property type="nucleotide sequence ID" value="NZ_JAEQNB010000002.1"/>
</dbReference>
<feature type="transmembrane region" description="Helical" evidence="1">
    <location>
        <begin position="177"/>
        <end position="204"/>
    </location>
</feature>
<protein>
    <recommendedName>
        <fullName evidence="4">Yip1 domain-containing protein</fullName>
    </recommendedName>
</protein>
<reference evidence="2 3" key="1">
    <citation type="submission" date="2021-01" db="EMBL/GenBank/DDBJ databases">
        <title>Tumebacillus sp. strain ITR2 16S ribosomal RNA gene Genome sequencing and assembly.</title>
        <authorList>
            <person name="Kang M."/>
        </authorList>
    </citation>
    <scope>NUCLEOTIDE SEQUENCE [LARGE SCALE GENOMIC DNA]</scope>
    <source>
        <strain evidence="2 3">ITR2</strain>
    </source>
</reference>
<feature type="transmembrane region" description="Helical" evidence="1">
    <location>
        <begin position="27"/>
        <end position="47"/>
    </location>
</feature>
<evidence type="ECO:0000256" key="1">
    <source>
        <dbReference type="SAM" id="Phobius"/>
    </source>
</evidence>
<gene>
    <name evidence="2" type="ORF">JJB07_08130</name>
</gene>
<comment type="caution">
    <text evidence="2">The sequence shown here is derived from an EMBL/GenBank/DDBJ whole genome shotgun (WGS) entry which is preliminary data.</text>
</comment>
<feature type="transmembrane region" description="Helical" evidence="1">
    <location>
        <begin position="113"/>
        <end position="132"/>
    </location>
</feature>
<dbReference type="EMBL" id="JAEQNB010000002">
    <property type="protein sequence ID" value="MBL0386616.1"/>
    <property type="molecule type" value="Genomic_DNA"/>
</dbReference>
<keyword evidence="3" id="KW-1185">Reference proteome</keyword>
<name>A0ABS1J8K6_9BACL</name>
<accession>A0ABS1J8K6</accession>
<evidence type="ECO:0008006" key="4">
    <source>
        <dbReference type="Google" id="ProtNLM"/>
    </source>
</evidence>
<keyword evidence="1" id="KW-0472">Membrane</keyword>
<dbReference type="Proteomes" id="UP000602284">
    <property type="component" value="Unassembled WGS sequence"/>
</dbReference>
<evidence type="ECO:0000313" key="2">
    <source>
        <dbReference type="EMBL" id="MBL0386616.1"/>
    </source>
</evidence>
<keyword evidence="1" id="KW-1133">Transmembrane helix</keyword>
<organism evidence="2 3">
    <name type="scientific">Tumebacillus amylolyticus</name>
    <dbReference type="NCBI Taxonomy" id="2801339"/>
    <lineage>
        <taxon>Bacteria</taxon>
        <taxon>Bacillati</taxon>
        <taxon>Bacillota</taxon>
        <taxon>Bacilli</taxon>
        <taxon>Bacillales</taxon>
        <taxon>Alicyclobacillaceae</taxon>
        <taxon>Tumebacillus</taxon>
    </lineage>
</organism>
<sequence>MLSLLRALLIRPHAILAHILKNPSPEASSRLSFVIIVMTMIDTAIVVGQSSELDKYFGTETSWLKWLLVLIAPPVQFALQRFFYLLSARLGLLMFASDKLPKTPEERRQKHHLLRLAFPYIIYPMTFFSLISSPFLDFAFVQNWFFILGLVYFFLLSVYSLITLFGVSSNVAFWGPLLVQFLIFLALVIVVMIVLMFLLLGGVINLPDLPSM</sequence>
<proteinExistence type="predicted"/>
<feature type="transmembrane region" description="Helical" evidence="1">
    <location>
        <begin position="56"/>
        <end position="76"/>
    </location>
</feature>
<keyword evidence="1" id="KW-0812">Transmembrane</keyword>